<protein>
    <submittedName>
        <fullName evidence="1">Uncharacterized protein</fullName>
    </submittedName>
</protein>
<dbReference type="Proteomes" id="UP000594638">
    <property type="component" value="Unassembled WGS sequence"/>
</dbReference>
<organism evidence="1 2">
    <name type="scientific">Olea europaea subsp. europaea</name>
    <dbReference type="NCBI Taxonomy" id="158383"/>
    <lineage>
        <taxon>Eukaryota</taxon>
        <taxon>Viridiplantae</taxon>
        <taxon>Streptophyta</taxon>
        <taxon>Embryophyta</taxon>
        <taxon>Tracheophyta</taxon>
        <taxon>Spermatophyta</taxon>
        <taxon>Magnoliopsida</taxon>
        <taxon>eudicotyledons</taxon>
        <taxon>Gunneridae</taxon>
        <taxon>Pentapetalae</taxon>
        <taxon>asterids</taxon>
        <taxon>lamiids</taxon>
        <taxon>Lamiales</taxon>
        <taxon>Oleaceae</taxon>
        <taxon>Oleeae</taxon>
        <taxon>Olea</taxon>
    </lineage>
</organism>
<dbReference type="EMBL" id="CACTIH010000684">
    <property type="protein sequence ID" value="CAA2961969.1"/>
    <property type="molecule type" value="Genomic_DNA"/>
</dbReference>
<sequence length="114" mass="12981">MKIMEKDLTVMVEEVERLCDEVLNAKKKAHCVAGLVGKIRSKSKTFLKRAKLSSAVKKNKSYPKQRTGNLSRIHYSLTQLLLKEQILSEAENWKSVQNSLQPDPASVFGLYLEF</sequence>
<dbReference type="Gramene" id="OE9A055507T1">
    <property type="protein sequence ID" value="OE9A055507C1"/>
    <property type="gene ID" value="OE9A055507"/>
</dbReference>
<comment type="caution">
    <text evidence="1">The sequence shown here is derived from an EMBL/GenBank/DDBJ whole genome shotgun (WGS) entry which is preliminary data.</text>
</comment>
<keyword evidence="2" id="KW-1185">Reference proteome</keyword>
<reference evidence="1 2" key="1">
    <citation type="submission" date="2019-12" db="EMBL/GenBank/DDBJ databases">
        <authorList>
            <person name="Alioto T."/>
            <person name="Alioto T."/>
            <person name="Gomez Garrido J."/>
        </authorList>
    </citation>
    <scope>NUCLEOTIDE SEQUENCE [LARGE SCALE GENOMIC DNA]</scope>
</reference>
<gene>
    <name evidence="1" type="ORF">OLEA9_A055507</name>
</gene>
<accession>A0A8S0Q2Z7</accession>
<evidence type="ECO:0000313" key="2">
    <source>
        <dbReference type="Proteomes" id="UP000594638"/>
    </source>
</evidence>
<proteinExistence type="predicted"/>
<name>A0A8S0Q2Z7_OLEEU</name>
<dbReference type="AlphaFoldDB" id="A0A8S0Q2Z7"/>
<evidence type="ECO:0000313" key="1">
    <source>
        <dbReference type="EMBL" id="CAA2961969.1"/>
    </source>
</evidence>